<keyword evidence="11" id="KW-0732">Signal</keyword>
<evidence type="ECO:0000259" key="12">
    <source>
        <dbReference type="PROSITE" id="PS51007"/>
    </source>
</evidence>
<dbReference type="KEGG" id="blag:BLTE_04210"/>
<dbReference type="RefSeq" id="WP_126397172.1">
    <property type="nucleotide sequence ID" value="NZ_AP018907.1"/>
</dbReference>
<name>A0A348FWQ3_9HYPH</name>
<dbReference type="InterPro" id="IPR036909">
    <property type="entry name" value="Cyt_c-like_dom_sf"/>
</dbReference>
<dbReference type="AlphaFoldDB" id="A0A348FWQ3"/>
<feature type="binding site" description="covalent" evidence="9">
    <location>
        <position position="70"/>
    </location>
    <ligand>
        <name>heme c</name>
        <dbReference type="ChEBI" id="CHEBI:61717"/>
    </ligand>
</feature>
<dbReference type="EMBL" id="AP018907">
    <property type="protein sequence ID" value="BBF91736.1"/>
    <property type="molecule type" value="Genomic_DNA"/>
</dbReference>
<evidence type="ECO:0000256" key="2">
    <source>
        <dbReference type="ARBA" id="ARBA00016165"/>
    </source>
</evidence>
<dbReference type="GO" id="GO:0046872">
    <property type="term" value="F:metal ion binding"/>
    <property type="evidence" value="ECO:0007669"/>
    <property type="project" value="UniProtKB-KW"/>
</dbReference>
<dbReference type="Gene3D" id="1.20.5.100">
    <property type="entry name" value="Cytochrome c1, transmembrane anchor, C-terminal"/>
    <property type="match status" value="1"/>
</dbReference>
<evidence type="ECO:0000256" key="7">
    <source>
        <dbReference type="ARBA" id="ARBA00023004"/>
    </source>
</evidence>
<reference evidence="13 14" key="1">
    <citation type="submission" date="2018-08" db="EMBL/GenBank/DDBJ databases">
        <title>Complete genome sequencing of Blastochloris tepida GI.</title>
        <authorList>
            <person name="Tsukatani Y."/>
            <person name="Mori H."/>
        </authorList>
    </citation>
    <scope>NUCLEOTIDE SEQUENCE [LARGE SCALE GENOMIC DNA]</scope>
    <source>
        <strain evidence="13 14">GI</strain>
    </source>
</reference>
<feature type="binding site" description="covalent" evidence="9">
    <location>
        <position position="71"/>
    </location>
    <ligand>
        <name>heme c</name>
        <dbReference type="ChEBI" id="CHEBI:61717"/>
    </ligand>
</feature>
<evidence type="ECO:0000313" key="13">
    <source>
        <dbReference type="EMBL" id="BBF91736.1"/>
    </source>
</evidence>
<evidence type="ECO:0000256" key="11">
    <source>
        <dbReference type="SAM" id="SignalP"/>
    </source>
</evidence>
<comment type="cofactor">
    <cofactor evidence="9">
        <name>heme c</name>
        <dbReference type="ChEBI" id="CHEBI:61717"/>
    </cofactor>
    <text evidence="9">Binds 1 heme c group covalently per subunit.</text>
</comment>
<dbReference type="Proteomes" id="UP000266934">
    <property type="component" value="Chromosome"/>
</dbReference>
<sequence length="286" mass="31560">MTIKFRFAAPLALALGLAVSSLGVSSLPAKAAGGDTPHLQEWSFAGFFGQYDKDQLRRGFKVFQTVCVSCHTLEKVAFRNLAEPGGPELPLEEVQQIAAGWPIQVKDINDKGDPIERAPRLADRFPSQYANEAAARVMHNGALPPDQSVIAKARTFERGFPNWVTDIFTQYNENGVDYIVALLNGYEDAPEGFKVPDGSFYNKYFPGHIIGMAPPLADGLVTYGDGTPETQLQYSKDVAAFLMWAAEPSLDVRKRLGWYVLGFLVIFAGLLYATKWTVWRQVKGHA</sequence>
<evidence type="ECO:0000313" key="14">
    <source>
        <dbReference type="Proteomes" id="UP000266934"/>
    </source>
</evidence>
<accession>A0A348FWQ3</accession>
<keyword evidence="8 10" id="KW-0472">Membrane</keyword>
<keyword evidence="14" id="KW-1185">Reference proteome</keyword>
<feature type="transmembrane region" description="Helical" evidence="10">
    <location>
        <begin position="256"/>
        <end position="273"/>
    </location>
</feature>
<keyword evidence="3 9" id="KW-0349">Heme</keyword>
<dbReference type="InterPro" id="IPR002326">
    <property type="entry name" value="Cyt_c1"/>
</dbReference>
<evidence type="ECO:0000256" key="3">
    <source>
        <dbReference type="ARBA" id="ARBA00022617"/>
    </source>
</evidence>
<evidence type="ECO:0000256" key="6">
    <source>
        <dbReference type="ARBA" id="ARBA00022989"/>
    </source>
</evidence>
<evidence type="ECO:0000256" key="1">
    <source>
        <dbReference type="ARBA" id="ARBA00004370"/>
    </source>
</evidence>
<comment type="subcellular location">
    <subcellularLocation>
        <location evidence="1">Membrane</location>
    </subcellularLocation>
</comment>
<dbReference type="InterPro" id="IPR009056">
    <property type="entry name" value="Cyt_c-like_dom"/>
</dbReference>
<dbReference type="OrthoDB" id="9808471at2"/>
<feature type="binding site" description="covalent" evidence="9">
    <location>
        <position position="67"/>
    </location>
    <ligand>
        <name>heme c</name>
        <dbReference type="ChEBI" id="CHEBI:61717"/>
    </ligand>
</feature>
<dbReference type="PRINTS" id="PR00603">
    <property type="entry name" value="CYTOCHROMEC1"/>
</dbReference>
<organism evidence="13 14">
    <name type="scientific">Blastochloris tepida</name>
    <dbReference type="NCBI Taxonomy" id="2233851"/>
    <lineage>
        <taxon>Bacteria</taxon>
        <taxon>Pseudomonadati</taxon>
        <taxon>Pseudomonadota</taxon>
        <taxon>Alphaproteobacteria</taxon>
        <taxon>Hyphomicrobiales</taxon>
        <taxon>Blastochloridaceae</taxon>
        <taxon>Blastochloris</taxon>
    </lineage>
</organism>
<evidence type="ECO:0000256" key="4">
    <source>
        <dbReference type="ARBA" id="ARBA00022692"/>
    </source>
</evidence>
<dbReference type="GO" id="GO:0020037">
    <property type="term" value="F:heme binding"/>
    <property type="evidence" value="ECO:0007669"/>
    <property type="project" value="InterPro"/>
</dbReference>
<feature type="chain" id="PRO_5016806441" description="Cytochrome c1" evidence="11">
    <location>
        <begin position="32"/>
        <end position="286"/>
    </location>
</feature>
<proteinExistence type="predicted"/>
<keyword evidence="6 10" id="KW-1133">Transmembrane helix</keyword>
<feature type="domain" description="Cytochrome c" evidence="12">
    <location>
        <begin position="54"/>
        <end position="187"/>
    </location>
</feature>
<feature type="signal peptide" evidence="11">
    <location>
        <begin position="1"/>
        <end position="31"/>
    </location>
</feature>
<dbReference type="Pfam" id="PF02167">
    <property type="entry name" value="Cytochrom_C1"/>
    <property type="match status" value="1"/>
</dbReference>
<gene>
    <name evidence="13" type="ORF">BLTE_04210</name>
</gene>
<keyword evidence="7 9" id="KW-0408">Iron</keyword>
<protein>
    <recommendedName>
        <fullName evidence="2">Cytochrome c1</fullName>
    </recommendedName>
</protein>
<feature type="binding site" description="covalent" evidence="9">
    <location>
        <position position="212"/>
    </location>
    <ligand>
        <name>heme c</name>
        <dbReference type="ChEBI" id="CHEBI:61717"/>
    </ligand>
</feature>
<keyword evidence="4 10" id="KW-0812">Transmembrane</keyword>
<dbReference type="PANTHER" id="PTHR10266">
    <property type="entry name" value="CYTOCHROME C1"/>
    <property type="match status" value="1"/>
</dbReference>
<dbReference type="SUPFAM" id="SSF46626">
    <property type="entry name" value="Cytochrome c"/>
    <property type="match status" value="1"/>
</dbReference>
<evidence type="ECO:0000256" key="10">
    <source>
        <dbReference type="SAM" id="Phobius"/>
    </source>
</evidence>
<dbReference type="GO" id="GO:0009055">
    <property type="term" value="F:electron transfer activity"/>
    <property type="evidence" value="ECO:0007669"/>
    <property type="project" value="InterPro"/>
</dbReference>
<dbReference type="PROSITE" id="PS51007">
    <property type="entry name" value="CYTC"/>
    <property type="match status" value="1"/>
</dbReference>
<evidence type="ECO:0000256" key="5">
    <source>
        <dbReference type="ARBA" id="ARBA00022723"/>
    </source>
</evidence>
<dbReference type="GO" id="GO:0016020">
    <property type="term" value="C:membrane"/>
    <property type="evidence" value="ECO:0007669"/>
    <property type="project" value="UniProtKB-SubCell"/>
</dbReference>
<dbReference type="Gene3D" id="1.10.760.10">
    <property type="entry name" value="Cytochrome c-like domain"/>
    <property type="match status" value="1"/>
</dbReference>
<evidence type="ECO:0000256" key="9">
    <source>
        <dbReference type="PIRSR" id="PIRSR602326-1"/>
    </source>
</evidence>
<dbReference type="PANTHER" id="PTHR10266:SF3">
    <property type="entry name" value="CYTOCHROME C1, HEME PROTEIN, MITOCHONDRIAL"/>
    <property type="match status" value="1"/>
</dbReference>
<evidence type="ECO:0000256" key="8">
    <source>
        <dbReference type="ARBA" id="ARBA00023136"/>
    </source>
</evidence>
<keyword evidence="5 9" id="KW-0479">Metal-binding</keyword>